<dbReference type="InterPro" id="IPR036388">
    <property type="entry name" value="WH-like_DNA-bd_sf"/>
</dbReference>
<dbReference type="Pfam" id="PF10401">
    <property type="entry name" value="IRF-3"/>
    <property type="match status" value="1"/>
</dbReference>
<dbReference type="InterPro" id="IPR019471">
    <property type="entry name" value="Interferon_reg_factor-3"/>
</dbReference>
<dbReference type="AlphaFoldDB" id="A0A8B9EC25"/>
<evidence type="ECO:0000256" key="4">
    <source>
        <dbReference type="ARBA" id="ARBA00023163"/>
    </source>
</evidence>
<accession>A0A8B9EC25</accession>
<evidence type="ECO:0000256" key="6">
    <source>
        <dbReference type="SAM" id="MobiDB-lite"/>
    </source>
</evidence>
<keyword evidence="9" id="KW-1185">Reference proteome</keyword>
<evidence type="ECO:0000259" key="7">
    <source>
        <dbReference type="PROSITE" id="PS51507"/>
    </source>
</evidence>
<dbReference type="GO" id="GO:0002376">
    <property type="term" value="P:immune system process"/>
    <property type="evidence" value="ECO:0007669"/>
    <property type="project" value="TreeGrafter"/>
</dbReference>
<dbReference type="GO" id="GO:0000978">
    <property type="term" value="F:RNA polymerase II cis-regulatory region sequence-specific DNA binding"/>
    <property type="evidence" value="ECO:0007669"/>
    <property type="project" value="TreeGrafter"/>
</dbReference>
<dbReference type="SUPFAM" id="SSF46785">
    <property type="entry name" value="Winged helix' DNA-binding domain"/>
    <property type="match status" value="1"/>
</dbReference>
<evidence type="ECO:0000256" key="5">
    <source>
        <dbReference type="ARBA" id="ARBA00023242"/>
    </source>
</evidence>
<dbReference type="InterPro" id="IPR036390">
    <property type="entry name" value="WH_DNA-bd_sf"/>
</dbReference>
<dbReference type="SUPFAM" id="SSF49879">
    <property type="entry name" value="SMAD/FHA domain"/>
    <property type="match status" value="1"/>
</dbReference>
<dbReference type="InterPro" id="IPR019817">
    <property type="entry name" value="Interferon_reg_fac_CS"/>
</dbReference>
<organism evidence="8 9">
    <name type="scientific">Anser cygnoides</name>
    <name type="common">Swan goose</name>
    <dbReference type="NCBI Taxonomy" id="8845"/>
    <lineage>
        <taxon>Eukaryota</taxon>
        <taxon>Metazoa</taxon>
        <taxon>Chordata</taxon>
        <taxon>Craniata</taxon>
        <taxon>Vertebrata</taxon>
        <taxon>Euteleostomi</taxon>
        <taxon>Archelosauria</taxon>
        <taxon>Archosauria</taxon>
        <taxon>Dinosauria</taxon>
        <taxon>Saurischia</taxon>
        <taxon>Theropoda</taxon>
        <taxon>Coelurosauria</taxon>
        <taxon>Aves</taxon>
        <taxon>Neognathae</taxon>
        <taxon>Galloanserae</taxon>
        <taxon>Anseriformes</taxon>
        <taxon>Anatidae</taxon>
        <taxon>Anserinae</taxon>
        <taxon>Anser</taxon>
    </lineage>
</organism>
<dbReference type="PROSITE" id="PS51507">
    <property type="entry name" value="IRF_2"/>
    <property type="match status" value="1"/>
</dbReference>
<dbReference type="GO" id="GO:0000981">
    <property type="term" value="F:DNA-binding transcription factor activity, RNA polymerase II-specific"/>
    <property type="evidence" value="ECO:0007669"/>
    <property type="project" value="TreeGrafter"/>
</dbReference>
<dbReference type="SMART" id="SM01243">
    <property type="entry name" value="IRF-3"/>
    <property type="match status" value="1"/>
</dbReference>
<proteinExistence type="predicted"/>
<dbReference type="CDD" id="cd00103">
    <property type="entry name" value="IRF"/>
    <property type="match status" value="1"/>
</dbReference>
<keyword evidence="5" id="KW-0539">Nucleus</keyword>
<dbReference type="PANTHER" id="PTHR11949:SF10">
    <property type="entry name" value="INTERFERON REGULATORY FACTOR 5"/>
    <property type="match status" value="1"/>
</dbReference>
<dbReference type="GO" id="GO:0005634">
    <property type="term" value="C:nucleus"/>
    <property type="evidence" value="ECO:0007669"/>
    <property type="project" value="UniProtKB-SubCell"/>
</dbReference>
<feature type="region of interest" description="Disordered" evidence="6">
    <location>
        <begin position="350"/>
        <end position="373"/>
    </location>
</feature>
<dbReference type="SMART" id="SM00348">
    <property type="entry name" value="IRF"/>
    <property type="match status" value="1"/>
</dbReference>
<dbReference type="PROSITE" id="PS00601">
    <property type="entry name" value="IRF_1"/>
    <property type="match status" value="1"/>
</dbReference>
<reference evidence="8" key="2">
    <citation type="submission" date="2025-09" db="UniProtKB">
        <authorList>
            <consortium name="Ensembl"/>
        </authorList>
    </citation>
    <scope>IDENTIFICATION</scope>
</reference>
<dbReference type="InterPro" id="IPR008984">
    <property type="entry name" value="SMAD_FHA_dom_sf"/>
</dbReference>
<evidence type="ECO:0000256" key="3">
    <source>
        <dbReference type="ARBA" id="ARBA00023125"/>
    </source>
</evidence>
<dbReference type="PANTHER" id="PTHR11949">
    <property type="entry name" value="INTERFERON REGULATORY FACTOR"/>
    <property type="match status" value="1"/>
</dbReference>
<dbReference type="InterPro" id="IPR001346">
    <property type="entry name" value="Interferon_reg_fact_DNA-bd_dom"/>
</dbReference>
<evidence type="ECO:0000313" key="9">
    <source>
        <dbReference type="Proteomes" id="UP000694521"/>
    </source>
</evidence>
<name>A0A8B9EC25_ANSCY</name>
<dbReference type="Ensembl" id="ENSACDT00005023295.1">
    <property type="protein sequence ID" value="ENSACDP00005019479.1"/>
    <property type="gene ID" value="ENSACDG00005014118.1"/>
</dbReference>
<keyword evidence="2" id="KW-0805">Transcription regulation</keyword>
<protein>
    <submittedName>
        <fullName evidence="8">Interferon regulatory factor 5</fullName>
    </submittedName>
</protein>
<dbReference type="Gene3D" id="1.10.10.10">
    <property type="entry name" value="Winged helix-like DNA-binding domain superfamily/Winged helix DNA-binding domain"/>
    <property type="match status" value="1"/>
</dbReference>
<reference evidence="8" key="1">
    <citation type="submission" date="2025-08" db="UniProtKB">
        <authorList>
            <consortium name="Ensembl"/>
        </authorList>
    </citation>
    <scope>IDENTIFICATION</scope>
</reference>
<feature type="compositionally biased region" description="Pro residues" evidence="6">
    <location>
        <begin position="353"/>
        <end position="373"/>
    </location>
</feature>
<evidence type="ECO:0000256" key="1">
    <source>
        <dbReference type="ARBA" id="ARBA00004123"/>
    </source>
</evidence>
<sequence length="373" mass="42315">MTAPPRRVRLKPWLLAQVESQRYPGLQWVDKRQRLFCIPWHHATRHLPPQEDDGTIFKAWAMETGKFTEGVDEPDPAKWKANLRCALNKNDNRGTQMRPEAVGVAEGGPTGRPDPGCPRVAQAPVPPAVTDLELKFQYRGRQVCVLTISNPHGCRLFHSSLEPTQEQVELFGPLTLEQVRFPAADGIPNEKQRFYTHQLLDVLDRGLILELQGQDIYAIRLCQCKVFWSGPCAAHCAGPNPIEREKKTKLFSLEGFLNGLILFQKGQTTTPPPFEIFFCFGEEWPDQKPKEKKLITVQVVPVAARLLLEMFSGELSWSADSIPLQISHPDLKDRMVEQFKELYQLWQSQQRLPQPPARTEPGPWALPPGSLPQ</sequence>
<dbReference type="Gene3D" id="2.60.200.10">
    <property type="match status" value="1"/>
</dbReference>
<keyword evidence="4" id="KW-0804">Transcription</keyword>
<evidence type="ECO:0000256" key="2">
    <source>
        <dbReference type="ARBA" id="ARBA00023015"/>
    </source>
</evidence>
<comment type="subcellular location">
    <subcellularLocation>
        <location evidence="1">Nucleus</location>
    </subcellularLocation>
</comment>
<dbReference type="Proteomes" id="UP000694521">
    <property type="component" value="Unplaced"/>
</dbReference>
<dbReference type="InterPro" id="IPR017855">
    <property type="entry name" value="SMAD-like_dom_sf"/>
</dbReference>
<feature type="domain" description="IRF tryptophan pentad repeat" evidence="7">
    <location>
        <begin position="7"/>
        <end position="109"/>
    </location>
</feature>
<dbReference type="PRINTS" id="PR00267">
    <property type="entry name" value="INTFRNREGFCT"/>
</dbReference>
<keyword evidence="3" id="KW-0238">DNA-binding</keyword>
<dbReference type="FunFam" id="2.60.200.10:FF:000003">
    <property type="entry name" value="Interferon regulatory factor 5"/>
    <property type="match status" value="1"/>
</dbReference>
<dbReference type="Pfam" id="PF00605">
    <property type="entry name" value="IRF"/>
    <property type="match status" value="1"/>
</dbReference>
<dbReference type="GO" id="GO:0045893">
    <property type="term" value="P:positive regulation of DNA-templated transcription"/>
    <property type="evidence" value="ECO:0007669"/>
    <property type="project" value="UniProtKB-ARBA"/>
</dbReference>
<evidence type="ECO:0000313" key="8">
    <source>
        <dbReference type="Ensembl" id="ENSACDP00005019479.1"/>
    </source>
</evidence>